<accession>A0A8H8NS04</accession>
<reference evidence="1" key="1">
    <citation type="submission" date="2020-05" db="EMBL/GenBank/DDBJ databases">
        <title>Evolutionary and genomic comparisons of hybrid uninucleate and nonhybrid Rhizoctonia fungi.</title>
        <authorList>
            <person name="Li C."/>
            <person name="Chen X."/>
        </authorList>
    </citation>
    <scope>NUCLEOTIDE SEQUENCE</scope>
    <source>
        <strain evidence="1">AG-1 IA</strain>
    </source>
</reference>
<dbReference type="EMBL" id="CP059660">
    <property type="protein sequence ID" value="QRW18245.1"/>
    <property type="molecule type" value="Genomic_DNA"/>
</dbReference>
<protein>
    <submittedName>
        <fullName evidence="1">Uncharacterized protein</fullName>
    </submittedName>
</protein>
<sequence>MQQRCDSVELCSDDEHIIASLYRTETNQGDIHIFFDSNSSSSGLSCSEIPWKRQREDSPEYEVLRRLPPALRTRSRGPQGKCHSVAEMSLSAKLEVLKHKFLTHEMSSHLSLCNSPSANNTLYTMQSSKTAQDLPNYPSHLEKNTFPARGSSSNFVTAPVTYPAGSQPGTLRNSSLLTSTDGSDCAYTPIVRGNEPLVPQGVPSHSVHANSCQSSSPKLSQSTDAKVYCHSDHVSPAIGNDHSRRPLIDRHLSVDHSFASSVLQDIVPEGDTFHIPGDHSRSSNSLDSVKSIAIEDTGFGIDSPDLPSRHEFTKAVDRYLSALSSKKISKALITQQLYEDIIFNLKCEKNNLPGIGTPQFRFWCRKHFILKTIPRLRMREQAETPGLMTILPIGNQDGGDSDNVEVVTHDGQPVVTRETIYDVLIKCHSLANHAGRDKTTALVKQNYVSLKWIASSTNYSYFNELAELGS</sequence>
<dbReference type="KEGG" id="rsx:RhiXN_03169"/>
<evidence type="ECO:0000313" key="1">
    <source>
        <dbReference type="EMBL" id="QRW18245.1"/>
    </source>
</evidence>
<name>A0A8H8NS04_9AGAM</name>
<dbReference type="Proteomes" id="UP000650533">
    <property type="component" value="Chromosome 3"/>
</dbReference>
<dbReference type="GeneID" id="67025449"/>
<dbReference type="AlphaFoldDB" id="A0A8H8NS04"/>
<dbReference type="RefSeq" id="XP_043178482.1">
    <property type="nucleotide sequence ID" value="XM_043322986.1"/>
</dbReference>
<proteinExistence type="predicted"/>
<organism evidence="1 2">
    <name type="scientific">Rhizoctonia solani</name>
    <dbReference type="NCBI Taxonomy" id="456999"/>
    <lineage>
        <taxon>Eukaryota</taxon>
        <taxon>Fungi</taxon>
        <taxon>Dikarya</taxon>
        <taxon>Basidiomycota</taxon>
        <taxon>Agaricomycotina</taxon>
        <taxon>Agaricomycetes</taxon>
        <taxon>Cantharellales</taxon>
        <taxon>Ceratobasidiaceae</taxon>
        <taxon>Rhizoctonia</taxon>
    </lineage>
</organism>
<evidence type="ECO:0000313" key="2">
    <source>
        <dbReference type="Proteomes" id="UP000650533"/>
    </source>
</evidence>
<gene>
    <name evidence="1" type="ORF">RhiXN_03169</name>
</gene>